<dbReference type="GO" id="GO:0018025">
    <property type="term" value="F:calmodulin-lysine N-methyltransferase activity"/>
    <property type="evidence" value="ECO:0007669"/>
    <property type="project" value="UniProtKB-EC"/>
</dbReference>
<gene>
    <name evidence="9" type="ORF">KSP39_PZI013323</name>
</gene>
<dbReference type="SUPFAM" id="SSF53335">
    <property type="entry name" value="S-adenosyl-L-methionine-dependent methyltransferases"/>
    <property type="match status" value="1"/>
</dbReference>
<accession>A0AAP0BD91</accession>
<evidence type="ECO:0000313" key="10">
    <source>
        <dbReference type="Proteomes" id="UP001418222"/>
    </source>
</evidence>
<dbReference type="AlphaFoldDB" id="A0AAP0BD91"/>
<dbReference type="EMBL" id="JBBWWQ010000011">
    <property type="protein sequence ID" value="KAK8935999.1"/>
    <property type="molecule type" value="Genomic_DNA"/>
</dbReference>
<dbReference type="GO" id="GO:0005634">
    <property type="term" value="C:nucleus"/>
    <property type="evidence" value="ECO:0007669"/>
    <property type="project" value="UniProtKB-SubCell"/>
</dbReference>
<comment type="caution">
    <text evidence="9">The sequence shown here is derived from an EMBL/GenBank/DDBJ whole genome shotgun (WGS) entry which is preliminary data.</text>
</comment>
<dbReference type="EC" id="2.1.1.60" evidence="3"/>
<dbReference type="Pfam" id="PF10294">
    <property type="entry name" value="Methyltransf_16"/>
    <property type="match status" value="1"/>
</dbReference>
<keyword evidence="6" id="KW-0489">Methyltransferase</keyword>
<dbReference type="Proteomes" id="UP001418222">
    <property type="component" value="Unassembled WGS sequence"/>
</dbReference>
<dbReference type="InterPro" id="IPR019410">
    <property type="entry name" value="Methyltransf_16"/>
</dbReference>
<evidence type="ECO:0000256" key="8">
    <source>
        <dbReference type="ARBA" id="ARBA00023242"/>
    </source>
</evidence>
<dbReference type="InterPro" id="IPR025800">
    <property type="entry name" value="CaM-Lys-N-MeTrfase"/>
</dbReference>
<comment type="subcellular location">
    <subcellularLocation>
        <location evidence="2">Cytoplasm</location>
    </subcellularLocation>
    <subcellularLocation>
        <location evidence="1">Nucleus</location>
    </subcellularLocation>
</comment>
<evidence type="ECO:0000256" key="2">
    <source>
        <dbReference type="ARBA" id="ARBA00004496"/>
    </source>
</evidence>
<name>A0AAP0BD91_9ASPA</name>
<dbReference type="CDD" id="cd02440">
    <property type="entry name" value="AdoMet_MTases"/>
    <property type="match status" value="1"/>
</dbReference>
<proteinExistence type="predicted"/>
<evidence type="ECO:0000256" key="1">
    <source>
        <dbReference type="ARBA" id="ARBA00004123"/>
    </source>
</evidence>
<dbReference type="GO" id="GO:0005737">
    <property type="term" value="C:cytoplasm"/>
    <property type="evidence" value="ECO:0007669"/>
    <property type="project" value="UniProtKB-SubCell"/>
</dbReference>
<reference evidence="9 10" key="1">
    <citation type="journal article" date="2022" name="Nat. Plants">
        <title>Genomes of leafy and leafless Platanthera orchids illuminate the evolution of mycoheterotrophy.</title>
        <authorList>
            <person name="Li M.H."/>
            <person name="Liu K.W."/>
            <person name="Li Z."/>
            <person name="Lu H.C."/>
            <person name="Ye Q.L."/>
            <person name="Zhang D."/>
            <person name="Wang J.Y."/>
            <person name="Li Y.F."/>
            <person name="Zhong Z.M."/>
            <person name="Liu X."/>
            <person name="Yu X."/>
            <person name="Liu D.K."/>
            <person name="Tu X.D."/>
            <person name="Liu B."/>
            <person name="Hao Y."/>
            <person name="Liao X.Y."/>
            <person name="Jiang Y.T."/>
            <person name="Sun W.H."/>
            <person name="Chen J."/>
            <person name="Chen Y.Q."/>
            <person name="Ai Y."/>
            <person name="Zhai J.W."/>
            <person name="Wu S.S."/>
            <person name="Zhou Z."/>
            <person name="Hsiao Y.Y."/>
            <person name="Wu W.L."/>
            <person name="Chen Y.Y."/>
            <person name="Lin Y.F."/>
            <person name="Hsu J.L."/>
            <person name="Li C.Y."/>
            <person name="Wang Z.W."/>
            <person name="Zhao X."/>
            <person name="Zhong W.Y."/>
            <person name="Ma X.K."/>
            <person name="Ma L."/>
            <person name="Huang J."/>
            <person name="Chen G.Z."/>
            <person name="Huang M.Z."/>
            <person name="Huang L."/>
            <person name="Peng D.H."/>
            <person name="Luo Y.B."/>
            <person name="Zou S.Q."/>
            <person name="Chen S.P."/>
            <person name="Lan S."/>
            <person name="Tsai W.C."/>
            <person name="Van de Peer Y."/>
            <person name="Liu Z.J."/>
        </authorList>
    </citation>
    <scope>NUCLEOTIDE SEQUENCE [LARGE SCALE GENOMIC DNA]</scope>
    <source>
        <strain evidence="9">Lor287</strain>
    </source>
</reference>
<evidence type="ECO:0000313" key="9">
    <source>
        <dbReference type="EMBL" id="KAK8935999.1"/>
    </source>
</evidence>
<keyword evidence="10" id="KW-1185">Reference proteome</keyword>
<sequence>MLSGATIKNLLRVDKMPPLKGGIVSCKPGSSPSITSRILRFALVFVLSFNHTELPIFIDHSIGTCAKDISRKTPGGFKLISCCPLNGQMVAELQSAERAPQIGRNELFIHYTLPVEGDSELIMIQRLDDCIDLDDFEISNRHGIDTTGLVCCWPSEDALAYFCIENGKMFRSKRVLELGSGYGLAGLAIAANTDAFEVVISDGNPQVIDYVQRNIDINASTFKDTKVKSMILHWSQEHSSEMLNRFDFIIASDCTFFKEFHKSLAQTVKSLLKNSEASEAIFLSPRRGDSLTKFLVKIKDSGLDYELVENYNGRIWSLHQKLRSEGNSSWPNYDEDHCYPLLLRIVFPKTRDYP</sequence>
<keyword evidence="7" id="KW-0808">Transferase</keyword>
<protein>
    <recommendedName>
        <fullName evidence="4">Calmodulin-lysine N-methyltransferase</fullName>
        <ecNumber evidence="3">2.1.1.60</ecNumber>
    </recommendedName>
</protein>
<dbReference type="GO" id="GO:0032259">
    <property type="term" value="P:methylation"/>
    <property type="evidence" value="ECO:0007669"/>
    <property type="project" value="UniProtKB-KW"/>
</dbReference>
<evidence type="ECO:0000256" key="6">
    <source>
        <dbReference type="ARBA" id="ARBA00022603"/>
    </source>
</evidence>
<dbReference type="Gene3D" id="3.40.50.150">
    <property type="entry name" value="Vaccinia Virus protein VP39"/>
    <property type="match status" value="1"/>
</dbReference>
<evidence type="ECO:0000256" key="7">
    <source>
        <dbReference type="ARBA" id="ARBA00022679"/>
    </source>
</evidence>
<organism evidence="9 10">
    <name type="scientific">Platanthera zijinensis</name>
    <dbReference type="NCBI Taxonomy" id="2320716"/>
    <lineage>
        <taxon>Eukaryota</taxon>
        <taxon>Viridiplantae</taxon>
        <taxon>Streptophyta</taxon>
        <taxon>Embryophyta</taxon>
        <taxon>Tracheophyta</taxon>
        <taxon>Spermatophyta</taxon>
        <taxon>Magnoliopsida</taxon>
        <taxon>Liliopsida</taxon>
        <taxon>Asparagales</taxon>
        <taxon>Orchidaceae</taxon>
        <taxon>Orchidoideae</taxon>
        <taxon>Orchideae</taxon>
        <taxon>Orchidinae</taxon>
        <taxon>Platanthera</taxon>
    </lineage>
</organism>
<keyword evidence="5" id="KW-0963">Cytoplasm</keyword>
<evidence type="ECO:0000256" key="3">
    <source>
        <dbReference type="ARBA" id="ARBA00011914"/>
    </source>
</evidence>
<dbReference type="PANTHER" id="PTHR13539:SF3">
    <property type="entry name" value="CALMODULIN-LYSINE N-METHYLTRANSFERASE"/>
    <property type="match status" value="1"/>
</dbReference>
<dbReference type="InterPro" id="IPR029063">
    <property type="entry name" value="SAM-dependent_MTases_sf"/>
</dbReference>
<evidence type="ECO:0000256" key="4">
    <source>
        <dbReference type="ARBA" id="ARBA00020594"/>
    </source>
</evidence>
<keyword evidence="8" id="KW-0539">Nucleus</keyword>
<dbReference type="PANTHER" id="PTHR13539">
    <property type="entry name" value="CALMODULIN-LYSINE N-METHYLTRANSFERASE"/>
    <property type="match status" value="1"/>
</dbReference>
<evidence type="ECO:0000256" key="5">
    <source>
        <dbReference type="ARBA" id="ARBA00022490"/>
    </source>
</evidence>